<accession>A0AAV8T6A0</accession>
<feature type="region of interest" description="Disordered" evidence="1">
    <location>
        <begin position="340"/>
        <end position="360"/>
    </location>
</feature>
<dbReference type="InterPro" id="IPR025558">
    <property type="entry name" value="DUF4283"/>
</dbReference>
<protein>
    <recommendedName>
        <fullName evidence="2">DUF4283 domain-containing protein</fullName>
    </recommendedName>
</protein>
<dbReference type="PANTHER" id="PTHR31286">
    <property type="entry name" value="GLYCINE-RICH CELL WALL STRUCTURAL PROTEIN 1.8-LIKE"/>
    <property type="match status" value="1"/>
</dbReference>
<feature type="compositionally biased region" description="Basic and acidic residues" evidence="1">
    <location>
        <begin position="341"/>
        <end position="360"/>
    </location>
</feature>
<dbReference type="Pfam" id="PF14111">
    <property type="entry name" value="DUF4283"/>
    <property type="match status" value="1"/>
</dbReference>
<gene>
    <name evidence="3" type="ORF">K2173_007463</name>
</gene>
<evidence type="ECO:0000313" key="4">
    <source>
        <dbReference type="Proteomes" id="UP001159364"/>
    </source>
</evidence>
<keyword evidence="4" id="KW-1185">Reference proteome</keyword>
<dbReference type="EMBL" id="JAIWQS010000006">
    <property type="protein sequence ID" value="KAJ8762306.1"/>
    <property type="molecule type" value="Genomic_DNA"/>
</dbReference>
<dbReference type="Proteomes" id="UP001159364">
    <property type="component" value="Linkage Group LG06"/>
</dbReference>
<sequence>MGCVKAEQGRRSPTVWIIKQWCDRAGFAIRGAHAHPAIAGNVAFDYGEASAEEADNLIRSNKKIKRLDGYLIVDDGGVGEQELRDDSKRKGSYKDSVTGFATGLNSTGGEEDLEVVSEEDFDVEEDDDPACPTVHLTISDKQRIRRMWANTLIVKILGRHIGYRFLVASLKKQCMDDYRVVLEGGPWMVANHILIVMKWRPNFDPFAASIDKATVIVNKLGKPVRVDESTKASTRAKYARISVEVDLKKSLISKFRLKRKIWKVEYEGLHLVCFGCGTYGNRRENCLDEQQVMNTQRNIDEQAPELVAAPLSQEDLGIRPEIVESYGAWMLVQKPQCRRLRTSDTRGKPNPRGGRDNDHQGLVEAADMMGHKEKGKAPQGSRFSVLQTHETDLANHHRRATGVTSSQEQNLPQPYPRQASRGGQG</sequence>
<feature type="domain" description="DUF4283" evidence="2">
    <location>
        <begin position="145"/>
        <end position="205"/>
    </location>
</feature>
<dbReference type="AlphaFoldDB" id="A0AAV8T6A0"/>
<evidence type="ECO:0000256" key="1">
    <source>
        <dbReference type="SAM" id="MobiDB-lite"/>
    </source>
</evidence>
<reference evidence="3 4" key="1">
    <citation type="submission" date="2021-09" db="EMBL/GenBank/DDBJ databases">
        <title>Genomic insights and catalytic innovation underlie evolution of tropane alkaloids biosynthesis.</title>
        <authorList>
            <person name="Wang Y.-J."/>
            <person name="Tian T."/>
            <person name="Huang J.-P."/>
            <person name="Huang S.-X."/>
        </authorList>
    </citation>
    <scope>NUCLEOTIDE SEQUENCE [LARGE SCALE GENOMIC DNA]</scope>
    <source>
        <strain evidence="3">KIB-2018</strain>
        <tissue evidence="3">Leaf</tissue>
    </source>
</reference>
<evidence type="ECO:0000259" key="2">
    <source>
        <dbReference type="Pfam" id="PF14111"/>
    </source>
</evidence>
<evidence type="ECO:0000313" key="3">
    <source>
        <dbReference type="EMBL" id="KAJ8762306.1"/>
    </source>
</evidence>
<dbReference type="PANTHER" id="PTHR31286:SF99">
    <property type="entry name" value="DUF4283 DOMAIN-CONTAINING PROTEIN"/>
    <property type="match status" value="1"/>
</dbReference>
<name>A0AAV8T6A0_9ROSI</name>
<feature type="compositionally biased region" description="Polar residues" evidence="1">
    <location>
        <begin position="402"/>
        <end position="412"/>
    </location>
</feature>
<organism evidence="3 4">
    <name type="scientific">Erythroxylum novogranatense</name>
    <dbReference type="NCBI Taxonomy" id="1862640"/>
    <lineage>
        <taxon>Eukaryota</taxon>
        <taxon>Viridiplantae</taxon>
        <taxon>Streptophyta</taxon>
        <taxon>Embryophyta</taxon>
        <taxon>Tracheophyta</taxon>
        <taxon>Spermatophyta</taxon>
        <taxon>Magnoliopsida</taxon>
        <taxon>eudicotyledons</taxon>
        <taxon>Gunneridae</taxon>
        <taxon>Pentapetalae</taxon>
        <taxon>rosids</taxon>
        <taxon>fabids</taxon>
        <taxon>Malpighiales</taxon>
        <taxon>Erythroxylaceae</taxon>
        <taxon>Erythroxylum</taxon>
    </lineage>
</organism>
<comment type="caution">
    <text evidence="3">The sequence shown here is derived from an EMBL/GenBank/DDBJ whole genome shotgun (WGS) entry which is preliminary data.</text>
</comment>
<proteinExistence type="predicted"/>
<feature type="region of interest" description="Disordered" evidence="1">
    <location>
        <begin position="372"/>
        <end position="425"/>
    </location>
</feature>
<dbReference type="InterPro" id="IPR040256">
    <property type="entry name" value="At4g02000-like"/>
</dbReference>